<evidence type="ECO:0008006" key="3">
    <source>
        <dbReference type="Google" id="ProtNLM"/>
    </source>
</evidence>
<accession>A0A0B7IGX2</accession>
<protein>
    <recommendedName>
        <fullName evidence="3">Lipoprotein</fullName>
    </recommendedName>
</protein>
<dbReference type="EMBL" id="CDOK01000142">
    <property type="protein sequence ID" value="CEN51105.1"/>
    <property type="molecule type" value="Genomic_DNA"/>
</dbReference>
<proteinExistence type="predicted"/>
<organism evidence="1 2">
    <name type="scientific">Capnocytophaga canimorsus</name>
    <dbReference type="NCBI Taxonomy" id="28188"/>
    <lineage>
        <taxon>Bacteria</taxon>
        <taxon>Pseudomonadati</taxon>
        <taxon>Bacteroidota</taxon>
        <taxon>Flavobacteriia</taxon>
        <taxon>Flavobacteriales</taxon>
        <taxon>Flavobacteriaceae</taxon>
        <taxon>Capnocytophaga</taxon>
    </lineage>
</organism>
<reference evidence="2" key="1">
    <citation type="submission" date="2015-01" db="EMBL/GenBank/DDBJ databases">
        <authorList>
            <person name="MANFREDI Pablo"/>
        </authorList>
    </citation>
    <scope>NUCLEOTIDE SEQUENCE [LARGE SCALE GENOMIC DNA]</scope>
    <source>
        <strain evidence="2">Cc11</strain>
    </source>
</reference>
<gene>
    <name evidence="1" type="ORF">CCAN11_2260003</name>
</gene>
<evidence type="ECO:0000313" key="1">
    <source>
        <dbReference type="EMBL" id="CEN51105.1"/>
    </source>
</evidence>
<dbReference type="AlphaFoldDB" id="A0A0B7IGX2"/>
<evidence type="ECO:0000313" key="2">
    <source>
        <dbReference type="Proteomes" id="UP000039370"/>
    </source>
</evidence>
<dbReference type="PROSITE" id="PS51257">
    <property type="entry name" value="PROKAR_LIPOPROTEIN"/>
    <property type="match status" value="1"/>
</dbReference>
<sequence length="220" mass="25436">MKRFILSLFTLSLIVSCSKDNNNGEQPNQETMLLPKQVVERYTITERDQHGVETEVEKVKESNYEIIGNKIVGGTFNSFKNNKKEDSSKLIVIYENELLKNFINVNLKTNEESSKSTYKYDSGKLVEKVEEWLTNSGKNSNTNTYKYSGDKLIEKQVKNNWGSDESIKTIKFVYVSPTEIKEIETIPYIINGQEMTRTETTTYTLDAERRVIKICGRNRE</sequence>
<dbReference type="Proteomes" id="UP000039370">
    <property type="component" value="Unassembled WGS sequence"/>
</dbReference>
<name>A0A0B7IGX2_9FLAO</name>